<evidence type="ECO:0000313" key="1">
    <source>
        <dbReference type="EMBL" id="RAH66283.1"/>
    </source>
</evidence>
<dbReference type="Proteomes" id="UP000249661">
    <property type="component" value="Unassembled WGS sequence"/>
</dbReference>
<reference evidence="1" key="1">
    <citation type="submission" date="2018-02" db="EMBL/GenBank/DDBJ databases">
        <title>The genomes of Aspergillus section Nigri reveals drivers in fungal speciation.</title>
        <authorList>
            <consortium name="DOE Joint Genome Institute"/>
            <person name="Vesth T.C."/>
            <person name="Nybo J."/>
            <person name="Theobald S."/>
            <person name="Brandl J."/>
            <person name="Frisvad J.C."/>
            <person name="Nielsen K.F."/>
            <person name="Lyhne E.K."/>
            <person name="Kogle M.E."/>
            <person name="Kuo A."/>
            <person name="Riley R."/>
            <person name="Clum A."/>
            <person name="Nolan M."/>
            <person name="Lipzen A."/>
            <person name="Salamov A."/>
            <person name="Henrissat B."/>
            <person name="Wiebenga A."/>
            <person name="De vries R.P."/>
            <person name="Grigoriev I.V."/>
            <person name="Mortensen U.H."/>
            <person name="Andersen M.R."/>
            <person name="Baker S.E."/>
        </authorList>
    </citation>
    <scope>NUCLEOTIDE SEQUENCE</scope>
    <source>
        <strain evidence="1">CBS 121060</strain>
    </source>
</reference>
<dbReference type="EMBL" id="KZ824984">
    <property type="protein sequence ID" value="RAH66283.1"/>
    <property type="molecule type" value="Genomic_DNA"/>
</dbReference>
<sequence length="309" mass="33916">MSSLTATQVQAMEHQPQASRAPGIIACASITLAASAVAVVLRLISRSIMSMRLGMDDYLMLLALFFNAAFTASIFVTIHFGMGKHIVYVTSAEHLTLSITIAECFYILNICATKLSILTFFPRIFPQRWFRLMTWSMSFVVIASNLSSVIATWLQCIPLRHAWDPTVPATCIDYYAVVVFSGATNVVTDFIILGMPLSVIHQLQISDRKRRMLVLVFAVGFGACIASILRCVEAQALKSPDASWDRAGAIACTSVECCVAMITACLPSMRPLVAKRSKMDDFPRGGYAQQPVAQRSACSRTDSGWSHLR</sequence>
<organism evidence="1 2">
    <name type="scientific">Aspergillus aculeatinus CBS 121060</name>
    <dbReference type="NCBI Taxonomy" id="1448322"/>
    <lineage>
        <taxon>Eukaryota</taxon>
        <taxon>Fungi</taxon>
        <taxon>Dikarya</taxon>
        <taxon>Ascomycota</taxon>
        <taxon>Pezizomycotina</taxon>
        <taxon>Eurotiomycetes</taxon>
        <taxon>Eurotiomycetidae</taxon>
        <taxon>Eurotiales</taxon>
        <taxon>Aspergillaceae</taxon>
        <taxon>Aspergillus</taxon>
        <taxon>Aspergillus subgen. Circumdati</taxon>
    </lineage>
</organism>
<keyword evidence="2" id="KW-1185">Reference proteome</keyword>
<protein>
    <submittedName>
        <fullName evidence="1">Uncharacterized protein</fullName>
    </submittedName>
</protein>
<proteinExistence type="predicted"/>
<gene>
    <name evidence="1" type="ORF">BO66DRAFT_422991</name>
</gene>
<evidence type="ECO:0000313" key="2">
    <source>
        <dbReference type="Proteomes" id="UP000249661"/>
    </source>
</evidence>
<accession>A0ACD1GY80</accession>
<name>A0ACD1GY80_9EURO</name>